<name>A0A382I5J9_9ZZZZ</name>
<dbReference type="InterPro" id="IPR020568">
    <property type="entry name" value="Ribosomal_Su5_D2-typ_SF"/>
</dbReference>
<accession>A0A382I5J9</accession>
<gene>
    <name evidence="1" type="ORF">METZ01_LOCUS247794</name>
</gene>
<proteinExistence type="predicted"/>
<dbReference type="AlphaFoldDB" id="A0A382I5J9"/>
<protein>
    <submittedName>
        <fullName evidence="1">Uncharacterized protein</fullName>
    </submittedName>
</protein>
<dbReference type="Gene3D" id="3.30.230.120">
    <property type="match status" value="1"/>
</dbReference>
<reference evidence="1" key="1">
    <citation type="submission" date="2018-05" db="EMBL/GenBank/DDBJ databases">
        <authorList>
            <person name="Lanie J.A."/>
            <person name="Ng W.-L."/>
            <person name="Kazmierczak K.M."/>
            <person name="Andrzejewski T.M."/>
            <person name="Davidsen T.M."/>
            <person name="Wayne K.J."/>
            <person name="Tettelin H."/>
            <person name="Glass J.I."/>
            <person name="Rusch D."/>
            <person name="Podicherti R."/>
            <person name="Tsui H.-C.T."/>
            <person name="Winkler M.E."/>
        </authorList>
    </citation>
    <scope>NUCLEOTIDE SEQUENCE</scope>
</reference>
<evidence type="ECO:0000313" key="1">
    <source>
        <dbReference type="EMBL" id="SVB94940.1"/>
    </source>
</evidence>
<feature type="non-terminal residue" evidence="1">
    <location>
        <position position="86"/>
    </location>
</feature>
<sequence length="86" mass="9526">MRIISSAPTRIDLAGGTLDIWPLYLFHSNSQTLNVAITRRAECVLSPHPDRRLRLDANDTGVVIEVDNYTELEGCNASMLLSRIAS</sequence>
<dbReference type="EMBL" id="UINC01065361">
    <property type="protein sequence ID" value="SVB94940.1"/>
    <property type="molecule type" value="Genomic_DNA"/>
</dbReference>
<dbReference type="SUPFAM" id="SSF54211">
    <property type="entry name" value="Ribosomal protein S5 domain 2-like"/>
    <property type="match status" value="1"/>
</dbReference>
<organism evidence="1">
    <name type="scientific">marine metagenome</name>
    <dbReference type="NCBI Taxonomy" id="408172"/>
    <lineage>
        <taxon>unclassified sequences</taxon>
        <taxon>metagenomes</taxon>
        <taxon>ecological metagenomes</taxon>
    </lineage>
</organism>